<dbReference type="GO" id="GO:0005886">
    <property type="term" value="C:plasma membrane"/>
    <property type="evidence" value="ECO:0007669"/>
    <property type="project" value="UniProtKB-SubCell"/>
</dbReference>
<dbReference type="InterPro" id="IPR024932">
    <property type="entry name" value="ApbE"/>
</dbReference>
<evidence type="ECO:0000256" key="2">
    <source>
        <dbReference type="ARBA" id="ARBA00016337"/>
    </source>
</evidence>
<dbReference type="PANTHER" id="PTHR30040:SF2">
    <property type="entry name" value="FAD:PROTEIN FMN TRANSFERASE"/>
    <property type="match status" value="1"/>
</dbReference>
<proteinExistence type="inferred from homology"/>
<organism evidence="13 14">
    <name type="scientific">Handelsmanbacteria sp. (strain RIFCSPLOWO2_12_FULL_64_10)</name>
    <dbReference type="NCBI Taxonomy" id="1817868"/>
    <lineage>
        <taxon>Bacteria</taxon>
        <taxon>Candidatus Handelsmaniibacteriota</taxon>
    </lineage>
</organism>
<gene>
    <name evidence="13" type="ORF">A3F84_03435</name>
</gene>
<dbReference type="Gene3D" id="3.10.520.10">
    <property type="entry name" value="ApbE-like domains"/>
    <property type="match status" value="1"/>
</dbReference>
<evidence type="ECO:0000256" key="11">
    <source>
        <dbReference type="PIRSR" id="PIRSR006268-2"/>
    </source>
</evidence>
<dbReference type="InterPro" id="IPR003374">
    <property type="entry name" value="ApbE-like_sf"/>
</dbReference>
<dbReference type="GO" id="GO:0016740">
    <property type="term" value="F:transferase activity"/>
    <property type="evidence" value="ECO:0007669"/>
    <property type="project" value="UniProtKB-UniRule"/>
</dbReference>
<accession>A0A1F6CCB3</accession>
<dbReference type="GO" id="GO:0046872">
    <property type="term" value="F:metal ion binding"/>
    <property type="evidence" value="ECO:0007669"/>
    <property type="project" value="UniProtKB-UniRule"/>
</dbReference>
<evidence type="ECO:0000256" key="6">
    <source>
        <dbReference type="ARBA" id="ARBA00022827"/>
    </source>
</evidence>
<feature type="binding site" evidence="11">
    <location>
        <position position="292"/>
    </location>
    <ligand>
        <name>Mg(2+)</name>
        <dbReference type="ChEBI" id="CHEBI:18420"/>
    </ligand>
</feature>
<comment type="caution">
    <text evidence="13">The sequence shown here is derived from an EMBL/GenBank/DDBJ whole genome shotgun (WGS) entry which is preliminary data.</text>
</comment>
<dbReference type="Pfam" id="PF02424">
    <property type="entry name" value="ApbE"/>
    <property type="match status" value="1"/>
</dbReference>
<dbReference type="AlphaFoldDB" id="A0A1F6CCB3"/>
<evidence type="ECO:0000256" key="3">
    <source>
        <dbReference type="ARBA" id="ARBA00022630"/>
    </source>
</evidence>
<evidence type="ECO:0000256" key="1">
    <source>
        <dbReference type="ARBA" id="ARBA00011955"/>
    </source>
</evidence>
<evidence type="ECO:0000256" key="4">
    <source>
        <dbReference type="ARBA" id="ARBA00022679"/>
    </source>
</evidence>
<keyword evidence="7 10" id="KW-0460">Magnesium</keyword>
<name>A0A1F6CCB3_HANXR</name>
<dbReference type="EMBL" id="MFKF01000283">
    <property type="protein sequence ID" value="OGG46809.1"/>
    <property type="molecule type" value="Genomic_DNA"/>
</dbReference>
<keyword evidence="12" id="KW-1003">Cell membrane</keyword>
<evidence type="ECO:0000256" key="8">
    <source>
        <dbReference type="ARBA" id="ARBA00031306"/>
    </source>
</evidence>
<evidence type="ECO:0000256" key="9">
    <source>
        <dbReference type="ARBA" id="ARBA00048540"/>
    </source>
</evidence>
<comment type="function">
    <text evidence="12">Flavin transferase that catalyzes the transfer of the FMN moiety of FAD and its covalent binding to the hydroxyl group of a threonine residue in a target flavoprotein.</text>
</comment>
<feature type="binding site" evidence="11">
    <location>
        <position position="288"/>
    </location>
    <ligand>
        <name>Mg(2+)</name>
        <dbReference type="ChEBI" id="CHEBI:18420"/>
    </ligand>
</feature>
<comment type="subcellular location">
    <subcellularLocation>
        <location evidence="12">Cell inner membrane</location>
        <topology evidence="12">Lipid-anchor</topology>
        <orientation evidence="12">Periplasmic side</orientation>
    </subcellularLocation>
</comment>
<keyword evidence="6 10" id="KW-0274">FAD</keyword>
<dbReference type="Proteomes" id="UP000178606">
    <property type="component" value="Unassembled WGS sequence"/>
</dbReference>
<comment type="similarity">
    <text evidence="10 12">Belongs to the ApbE family.</text>
</comment>
<feature type="binding site" evidence="11">
    <location>
        <position position="180"/>
    </location>
    <ligand>
        <name>Mg(2+)</name>
        <dbReference type="ChEBI" id="CHEBI:18420"/>
    </ligand>
</feature>
<keyword evidence="12" id="KW-0472">Membrane</keyword>
<evidence type="ECO:0000256" key="7">
    <source>
        <dbReference type="ARBA" id="ARBA00022842"/>
    </source>
</evidence>
<comment type="cofactor">
    <cofactor evidence="11">
        <name>Mg(2+)</name>
        <dbReference type="ChEBI" id="CHEBI:18420"/>
    </cofactor>
    <cofactor evidence="11">
        <name>Mn(2+)</name>
        <dbReference type="ChEBI" id="CHEBI:29035"/>
    </cofactor>
    <text evidence="11">Magnesium. Can also use manganese.</text>
</comment>
<dbReference type="PANTHER" id="PTHR30040">
    <property type="entry name" value="THIAMINE BIOSYNTHESIS LIPOPROTEIN APBE"/>
    <property type="match status" value="1"/>
</dbReference>
<evidence type="ECO:0000313" key="13">
    <source>
        <dbReference type="EMBL" id="OGG46809.1"/>
    </source>
</evidence>
<keyword evidence="4 10" id="KW-0808">Transferase</keyword>
<keyword evidence="3 10" id="KW-0285">Flavoprotein</keyword>
<evidence type="ECO:0000256" key="5">
    <source>
        <dbReference type="ARBA" id="ARBA00022723"/>
    </source>
</evidence>
<keyword evidence="12" id="KW-0997">Cell inner membrane</keyword>
<keyword evidence="5 10" id="KW-0479">Metal-binding</keyword>
<comment type="catalytic activity">
    <reaction evidence="9 10 12">
        <text>L-threonyl-[protein] + FAD = FMN-L-threonyl-[protein] + AMP + H(+)</text>
        <dbReference type="Rhea" id="RHEA:36847"/>
        <dbReference type="Rhea" id="RHEA-COMP:11060"/>
        <dbReference type="Rhea" id="RHEA-COMP:11061"/>
        <dbReference type="ChEBI" id="CHEBI:15378"/>
        <dbReference type="ChEBI" id="CHEBI:30013"/>
        <dbReference type="ChEBI" id="CHEBI:57692"/>
        <dbReference type="ChEBI" id="CHEBI:74257"/>
        <dbReference type="ChEBI" id="CHEBI:456215"/>
        <dbReference type="EC" id="2.7.1.180"/>
    </reaction>
</comment>
<evidence type="ECO:0000256" key="10">
    <source>
        <dbReference type="PIRNR" id="PIRNR006268"/>
    </source>
</evidence>
<dbReference type="PROSITE" id="PS51257">
    <property type="entry name" value="PROKAR_LIPOPROTEIN"/>
    <property type="match status" value="1"/>
</dbReference>
<dbReference type="EC" id="2.7.1.180" evidence="1 10"/>
<dbReference type="PIRSF" id="PIRSF006268">
    <property type="entry name" value="ApbE"/>
    <property type="match status" value="1"/>
</dbReference>
<reference evidence="13 14" key="1">
    <citation type="journal article" date="2016" name="Nat. Commun.">
        <title>Thousands of microbial genomes shed light on interconnected biogeochemical processes in an aquifer system.</title>
        <authorList>
            <person name="Anantharaman K."/>
            <person name="Brown C.T."/>
            <person name="Hug L.A."/>
            <person name="Sharon I."/>
            <person name="Castelle C.J."/>
            <person name="Probst A.J."/>
            <person name="Thomas B.C."/>
            <person name="Singh A."/>
            <person name="Wilkins M.J."/>
            <person name="Karaoz U."/>
            <person name="Brodie E.L."/>
            <person name="Williams K.H."/>
            <person name="Hubbard S.S."/>
            <person name="Banfield J.F."/>
        </authorList>
    </citation>
    <scope>NUCLEOTIDE SEQUENCE [LARGE SCALE GENOMIC DNA]</scope>
    <source>
        <strain evidence="14">RIFCSPLOWO2_12_FULL_64_10</strain>
    </source>
</reference>
<protein>
    <recommendedName>
        <fullName evidence="2 10">FAD:protein FMN transferase</fullName>
        <ecNumber evidence="1 10">2.7.1.180</ecNumber>
    </recommendedName>
    <alternativeName>
        <fullName evidence="8 10">Flavin transferase</fullName>
    </alternativeName>
</protein>
<evidence type="ECO:0000313" key="14">
    <source>
        <dbReference type="Proteomes" id="UP000178606"/>
    </source>
</evidence>
<sequence>MAAQKTENRHPASLALPILCLLTLLGCRPPAATVVQARYLMGTICTVTAAGPDSLRCVRAVDRAFEAMREVDRLMSAYRPESPISHLNRAGHEGWVEAPPPLFHVIASAVACSRLSGGAFDVTVGPLVRLWGFFDKKGRLPSPEEEAEVRPRVGYRHILLDSTRTAVRFDRPGVEIDLGGIAKGYALDRAAEALRAEGIASGVVDAGGNLIVLGGPASVGVAHPLHRDSLLCRIEVRDEAISTSGVSENYFMSEGKRYSHIFDPRTGRPVSNGLLSVTVVAPTGMASDALSTAAFVMGPEEGMALIEGMKGAGALFISEAPDRPTGLEVRVSSRLKGKIFDKEVQVF</sequence>
<evidence type="ECO:0000256" key="12">
    <source>
        <dbReference type="RuleBase" id="RU363002"/>
    </source>
</evidence>
<dbReference type="SUPFAM" id="SSF143631">
    <property type="entry name" value="ApbE-like"/>
    <property type="match status" value="1"/>
</dbReference>
<keyword evidence="12" id="KW-0449">Lipoprotein</keyword>